<evidence type="ECO:0000259" key="4">
    <source>
        <dbReference type="PROSITE" id="PS01124"/>
    </source>
</evidence>
<evidence type="ECO:0000256" key="3">
    <source>
        <dbReference type="ARBA" id="ARBA00023163"/>
    </source>
</evidence>
<dbReference type="RefSeq" id="WP_183866328.1">
    <property type="nucleotide sequence ID" value="NZ_JACHCF010000003.1"/>
</dbReference>
<dbReference type="InterPro" id="IPR018060">
    <property type="entry name" value="HTH_AraC"/>
</dbReference>
<dbReference type="PANTHER" id="PTHR43280:SF32">
    <property type="entry name" value="TRANSCRIPTIONAL REGULATORY PROTEIN"/>
    <property type="match status" value="1"/>
</dbReference>
<dbReference type="AlphaFoldDB" id="A0A7W8YR49"/>
<evidence type="ECO:0000313" key="5">
    <source>
        <dbReference type="EMBL" id="MBB5620283.1"/>
    </source>
</evidence>
<dbReference type="PRINTS" id="PR00032">
    <property type="entry name" value="HTHARAC"/>
</dbReference>
<dbReference type="GO" id="GO:0043565">
    <property type="term" value="F:sequence-specific DNA binding"/>
    <property type="evidence" value="ECO:0007669"/>
    <property type="project" value="InterPro"/>
</dbReference>
<evidence type="ECO:0000256" key="2">
    <source>
        <dbReference type="ARBA" id="ARBA00023125"/>
    </source>
</evidence>
<dbReference type="SMART" id="SM00342">
    <property type="entry name" value="HTH_ARAC"/>
    <property type="match status" value="1"/>
</dbReference>
<sequence length="304" mass="35264">MANQQIQRIKSISEYHRLRGLHQPEHPLISLVDYATMKNSPDNNTISWVYDFYFIALKKNMKAKFKYGQQDYDFDEGAMFFIAPGQVFRIEVIQDAPDKSGWMLLIHPDFLWNFTLATTIKKYEYFSYSVHEALFLSEKEEAIVSGVIQNIQQEYQANIDTFSQQIIISQIEVLLSYSQRFYHRQFITRRIANHKVLNQLEALLDQHFNSNAMVKGLPAVQYIAGQLNLSPDYLSTLLKVTTGLNTQQHIHEKLIEKAKEKLAGTVMSVSEIAYELGFEHSQSFSKLFKSKTNLSPKEFRQSLS</sequence>
<name>A0A7W8YR49_9SPHI</name>
<proteinExistence type="predicted"/>
<feature type="domain" description="HTH araC/xylS-type" evidence="4">
    <location>
        <begin position="198"/>
        <end position="302"/>
    </location>
</feature>
<dbReference type="InterPro" id="IPR020449">
    <property type="entry name" value="Tscrpt_reg_AraC-type_HTH"/>
</dbReference>
<keyword evidence="2 5" id="KW-0238">DNA-binding</keyword>
<evidence type="ECO:0000313" key="6">
    <source>
        <dbReference type="Proteomes" id="UP000537718"/>
    </source>
</evidence>
<keyword evidence="3" id="KW-0804">Transcription</keyword>
<dbReference type="InterPro" id="IPR009057">
    <property type="entry name" value="Homeodomain-like_sf"/>
</dbReference>
<dbReference type="Proteomes" id="UP000537718">
    <property type="component" value="Unassembled WGS sequence"/>
</dbReference>
<protein>
    <submittedName>
        <fullName evidence="5">AraC-like DNA-binding protein</fullName>
    </submittedName>
</protein>
<comment type="caution">
    <text evidence="5">The sequence shown here is derived from an EMBL/GenBank/DDBJ whole genome shotgun (WGS) entry which is preliminary data.</text>
</comment>
<gene>
    <name evidence="5" type="ORF">HDE69_001332</name>
</gene>
<dbReference type="Pfam" id="PF12833">
    <property type="entry name" value="HTH_18"/>
    <property type="match status" value="1"/>
</dbReference>
<keyword evidence="1" id="KW-0805">Transcription regulation</keyword>
<evidence type="ECO:0000256" key="1">
    <source>
        <dbReference type="ARBA" id="ARBA00023015"/>
    </source>
</evidence>
<dbReference type="Gene3D" id="1.10.10.60">
    <property type="entry name" value="Homeodomain-like"/>
    <property type="match status" value="2"/>
</dbReference>
<dbReference type="GO" id="GO:0003700">
    <property type="term" value="F:DNA-binding transcription factor activity"/>
    <property type="evidence" value="ECO:0007669"/>
    <property type="project" value="InterPro"/>
</dbReference>
<dbReference type="SUPFAM" id="SSF46689">
    <property type="entry name" value="Homeodomain-like"/>
    <property type="match status" value="1"/>
</dbReference>
<accession>A0A7W8YR49</accession>
<reference evidence="5 6" key="1">
    <citation type="submission" date="2020-08" db="EMBL/GenBank/DDBJ databases">
        <title>Genomic Encyclopedia of Type Strains, Phase IV (KMG-V): Genome sequencing to study the core and pangenomes of soil and plant-associated prokaryotes.</title>
        <authorList>
            <person name="Whitman W."/>
        </authorList>
    </citation>
    <scope>NUCLEOTIDE SEQUENCE [LARGE SCALE GENOMIC DNA]</scope>
    <source>
        <strain evidence="5 6">MP7CTX6</strain>
    </source>
</reference>
<dbReference type="PANTHER" id="PTHR43280">
    <property type="entry name" value="ARAC-FAMILY TRANSCRIPTIONAL REGULATOR"/>
    <property type="match status" value="1"/>
</dbReference>
<organism evidence="5 6">
    <name type="scientific">Pedobacter cryoconitis</name>
    <dbReference type="NCBI Taxonomy" id="188932"/>
    <lineage>
        <taxon>Bacteria</taxon>
        <taxon>Pseudomonadati</taxon>
        <taxon>Bacteroidota</taxon>
        <taxon>Sphingobacteriia</taxon>
        <taxon>Sphingobacteriales</taxon>
        <taxon>Sphingobacteriaceae</taxon>
        <taxon>Pedobacter</taxon>
    </lineage>
</organism>
<dbReference type="EMBL" id="JACHCF010000003">
    <property type="protein sequence ID" value="MBB5620283.1"/>
    <property type="molecule type" value="Genomic_DNA"/>
</dbReference>
<dbReference type="PROSITE" id="PS01124">
    <property type="entry name" value="HTH_ARAC_FAMILY_2"/>
    <property type="match status" value="1"/>
</dbReference>